<evidence type="ECO:0000313" key="2">
    <source>
        <dbReference type="Proteomes" id="UP001070176"/>
    </source>
</evidence>
<reference evidence="1" key="1">
    <citation type="submission" date="2022-10" db="EMBL/GenBank/DDBJ databases">
        <title>Chryseobacterium sp. nov., a novel bacterial species.</title>
        <authorList>
            <person name="Cao Y."/>
        </authorList>
    </citation>
    <scope>NUCLEOTIDE SEQUENCE</scope>
    <source>
        <strain evidence="1">KC 927</strain>
    </source>
</reference>
<protein>
    <submittedName>
        <fullName evidence="1">Uncharacterized protein</fullName>
    </submittedName>
</protein>
<comment type="caution">
    <text evidence="1">The sequence shown here is derived from an EMBL/GenBank/DDBJ whole genome shotgun (WGS) entry which is preliminary data.</text>
</comment>
<organism evidence="1 2">
    <name type="scientific">Chryseobacterium luquanense</name>
    <dbReference type="NCBI Taxonomy" id="2983766"/>
    <lineage>
        <taxon>Bacteria</taxon>
        <taxon>Pseudomonadati</taxon>
        <taxon>Bacteroidota</taxon>
        <taxon>Flavobacteriia</taxon>
        <taxon>Flavobacteriales</taxon>
        <taxon>Weeksellaceae</taxon>
        <taxon>Chryseobacterium group</taxon>
        <taxon>Chryseobacterium</taxon>
    </lineage>
</organism>
<gene>
    <name evidence="1" type="ORF">OEA66_12115</name>
</gene>
<evidence type="ECO:0000313" key="1">
    <source>
        <dbReference type="EMBL" id="MCX8533096.1"/>
    </source>
</evidence>
<dbReference type="RefSeq" id="WP_267281616.1">
    <property type="nucleotide sequence ID" value="NZ_JAOVZV010000014.1"/>
</dbReference>
<proteinExistence type="predicted"/>
<dbReference type="EMBL" id="JAOVZV010000014">
    <property type="protein sequence ID" value="MCX8533096.1"/>
    <property type="molecule type" value="Genomic_DNA"/>
</dbReference>
<sequence length="128" mass="14978">MDLIGERDNEKIIFSAFVKRTLKKRADIISNAQDKNMPDFSDKSYSKRSFEVSEDSMIYKHKGLLRFLDMKRLTYPRSKIKYNRKKVFAVHNTIIMKQYDATLKELTYGLSDSIIADIKSELQNNSSI</sequence>
<keyword evidence="2" id="KW-1185">Reference proteome</keyword>
<accession>A0ABT3Y4M2</accession>
<name>A0ABT3Y4M2_9FLAO</name>
<dbReference type="Proteomes" id="UP001070176">
    <property type="component" value="Unassembled WGS sequence"/>
</dbReference>